<evidence type="ECO:0000313" key="7">
    <source>
        <dbReference type="Proteomes" id="UP000095544"/>
    </source>
</evidence>
<dbReference type="GO" id="GO:0046872">
    <property type="term" value="F:metal ion binding"/>
    <property type="evidence" value="ECO:0007669"/>
    <property type="project" value="InterPro"/>
</dbReference>
<name>A0A174EGI4_9FIRM</name>
<dbReference type="Gene3D" id="3.40.50.1970">
    <property type="match status" value="1"/>
</dbReference>
<dbReference type="Pfam" id="PF00465">
    <property type="entry name" value="Fe-ADH"/>
    <property type="match status" value="1"/>
</dbReference>
<dbReference type="PROSITE" id="PS00913">
    <property type="entry name" value="ADH_IRON_1"/>
    <property type="match status" value="1"/>
</dbReference>
<dbReference type="FunFam" id="1.20.1090.10:FF:000001">
    <property type="entry name" value="Aldehyde-alcohol dehydrogenase"/>
    <property type="match status" value="1"/>
</dbReference>
<dbReference type="GO" id="GO:0047516">
    <property type="term" value="F:1,3-propanediol dehydrogenase activity"/>
    <property type="evidence" value="ECO:0007669"/>
    <property type="project" value="UniProtKB-EC"/>
</dbReference>
<evidence type="ECO:0000256" key="1">
    <source>
        <dbReference type="ARBA" id="ARBA00007358"/>
    </source>
</evidence>
<accession>A0A174EGI4</accession>
<evidence type="ECO:0000256" key="2">
    <source>
        <dbReference type="ARBA" id="ARBA00023002"/>
    </source>
</evidence>
<dbReference type="Proteomes" id="UP000095544">
    <property type="component" value="Unassembled WGS sequence"/>
</dbReference>
<dbReference type="Pfam" id="PF25137">
    <property type="entry name" value="ADH_Fe_C"/>
    <property type="match status" value="1"/>
</dbReference>
<sequence length="395" mass="42389">MLPTYYEFQNSTKILSGKYALENITYELKGLGASRPILLSGRILEKVGSLKKVTNAIASTGMEPGAVFTDIPADSSVEVVNKIGKKYKEAACDSIIAVGGGSIIDTAKGVEMLISQEAEDLLELQGCESLIRGKHIPFIAVPTTSGTGSETTLVAVIKNIEKSVKMEFISNYLLPDAAVLDPRMTETLPPKTAASTGFDALCHAIEAFSCTQKNPLSDAYAAAAIKLISENLVTTIKDGKNIEARLAMANASTMAGAAFSNSMVGAVHAIGHALGGVCKVPHGNAMAILLPYCMLYNYKQLGDIYGELLLYLEGPEVYARTSAEKRSEEAIKSVRKLERRLHKLCGLPMTLKEVKVEKKDFDAVAKTALNDGAMLLNPAAVDYEDVIMILNQAYE</sequence>
<dbReference type="FunFam" id="3.40.50.1970:FF:000003">
    <property type="entry name" value="Alcohol dehydrogenase, iron-containing"/>
    <property type="match status" value="1"/>
</dbReference>
<organism evidence="6 7">
    <name type="scientific">Faecalicatena contorta</name>
    <dbReference type="NCBI Taxonomy" id="39482"/>
    <lineage>
        <taxon>Bacteria</taxon>
        <taxon>Bacillati</taxon>
        <taxon>Bacillota</taxon>
        <taxon>Clostridia</taxon>
        <taxon>Lachnospirales</taxon>
        <taxon>Lachnospiraceae</taxon>
        <taxon>Faecalicatena</taxon>
    </lineage>
</organism>
<evidence type="ECO:0000259" key="5">
    <source>
        <dbReference type="Pfam" id="PF25137"/>
    </source>
</evidence>
<proteinExistence type="inferred from homology"/>
<dbReference type="GO" id="GO:0004022">
    <property type="term" value="F:alcohol dehydrogenase (NAD+) activity"/>
    <property type="evidence" value="ECO:0007669"/>
    <property type="project" value="TreeGrafter"/>
</dbReference>
<gene>
    <name evidence="6" type="primary">dhaT_1</name>
    <name evidence="6" type="ORF">ERS852491_01997</name>
</gene>
<dbReference type="AlphaFoldDB" id="A0A174EGI4"/>
<dbReference type="PROSITE" id="PS00060">
    <property type="entry name" value="ADH_IRON_2"/>
    <property type="match status" value="1"/>
</dbReference>
<feature type="domain" description="Alcohol dehydrogenase iron-type/glycerol dehydrogenase GldA" evidence="4">
    <location>
        <begin position="12"/>
        <end position="182"/>
    </location>
</feature>
<keyword evidence="3" id="KW-0520">NAD</keyword>
<dbReference type="PANTHER" id="PTHR11496:SF102">
    <property type="entry name" value="ALCOHOL DEHYDROGENASE 4"/>
    <property type="match status" value="1"/>
</dbReference>
<keyword evidence="2 6" id="KW-0560">Oxidoreductase</keyword>
<dbReference type="RefSeq" id="WP_050639221.1">
    <property type="nucleotide sequence ID" value="NZ_CABKUE010000005.1"/>
</dbReference>
<dbReference type="Gene3D" id="1.20.1090.10">
    <property type="entry name" value="Dehydroquinate synthase-like - alpha domain"/>
    <property type="match status" value="1"/>
</dbReference>
<dbReference type="PANTHER" id="PTHR11496">
    <property type="entry name" value="ALCOHOL DEHYDROGENASE"/>
    <property type="match status" value="1"/>
</dbReference>
<reference evidence="6 7" key="1">
    <citation type="submission" date="2015-09" db="EMBL/GenBank/DDBJ databases">
        <authorList>
            <consortium name="Pathogen Informatics"/>
        </authorList>
    </citation>
    <scope>NUCLEOTIDE SEQUENCE [LARGE SCALE GENOMIC DNA]</scope>
    <source>
        <strain evidence="6 7">2789STDY5834876</strain>
    </source>
</reference>
<evidence type="ECO:0000256" key="3">
    <source>
        <dbReference type="ARBA" id="ARBA00023027"/>
    </source>
</evidence>
<dbReference type="SUPFAM" id="SSF56796">
    <property type="entry name" value="Dehydroquinate synthase-like"/>
    <property type="match status" value="1"/>
</dbReference>
<dbReference type="EC" id="1.1.1.202" evidence="6"/>
<dbReference type="OrthoDB" id="9804734at2"/>
<dbReference type="STRING" id="39482.ERS852491_01997"/>
<dbReference type="InterPro" id="IPR056798">
    <property type="entry name" value="ADH_Fe_C"/>
</dbReference>
<protein>
    <submittedName>
        <fullName evidence="6">1,3-propanediol dehydrogenase</fullName>
        <ecNumber evidence="6">1.1.1.202</ecNumber>
    </submittedName>
</protein>
<evidence type="ECO:0000313" key="6">
    <source>
        <dbReference type="EMBL" id="CUO36833.1"/>
    </source>
</evidence>
<dbReference type="InterPro" id="IPR039697">
    <property type="entry name" value="Alcohol_dehydrogenase_Fe"/>
</dbReference>
<feature type="domain" description="Fe-containing alcohol dehydrogenase-like C-terminal" evidence="5">
    <location>
        <begin position="194"/>
        <end position="394"/>
    </location>
</feature>
<dbReference type="InterPro" id="IPR018211">
    <property type="entry name" value="ADH_Fe_CS"/>
</dbReference>
<evidence type="ECO:0000259" key="4">
    <source>
        <dbReference type="Pfam" id="PF00465"/>
    </source>
</evidence>
<comment type="similarity">
    <text evidence="1">Belongs to the iron-containing alcohol dehydrogenase family.</text>
</comment>
<dbReference type="EMBL" id="CYZU01000016">
    <property type="protein sequence ID" value="CUO36833.1"/>
    <property type="molecule type" value="Genomic_DNA"/>
</dbReference>
<dbReference type="InterPro" id="IPR001670">
    <property type="entry name" value="ADH_Fe/GldA"/>
</dbReference>
<dbReference type="CDD" id="cd14865">
    <property type="entry name" value="Fe-ADH-like"/>
    <property type="match status" value="1"/>
</dbReference>